<evidence type="ECO:0000259" key="4">
    <source>
        <dbReference type="PROSITE" id="PS51462"/>
    </source>
</evidence>
<reference evidence="5" key="1">
    <citation type="submission" date="2020-07" db="EMBL/GenBank/DDBJ databases">
        <authorList>
            <person name="Tarantini F.S."/>
            <person name="Hong K.W."/>
            <person name="Chan K.G."/>
        </authorList>
    </citation>
    <scope>NUCLEOTIDE SEQUENCE</scope>
    <source>
        <strain evidence="5">32-07</strain>
    </source>
</reference>
<keyword evidence="6" id="KW-1185">Reference proteome</keyword>
<dbReference type="PROSITE" id="PS00893">
    <property type="entry name" value="NUDIX_BOX"/>
    <property type="match status" value="1"/>
</dbReference>
<protein>
    <submittedName>
        <fullName evidence="5">NUDIX domain-containing protein</fullName>
    </submittedName>
</protein>
<dbReference type="Gene3D" id="3.90.79.10">
    <property type="entry name" value="Nucleoside Triphosphate Pyrophosphohydrolase"/>
    <property type="match status" value="1"/>
</dbReference>
<evidence type="ECO:0000256" key="2">
    <source>
        <dbReference type="ARBA" id="ARBA00022801"/>
    </source>
</evidence>
<comment type="similarity">
    <text evidence="1 3">Belongs to the Nudix hydrolase family.</text>
</comment>
<evidence type="ECO:0000313" key="5">
    <source>
        <dbReference type="EMBL" id="QXJ22740.1"/>
    </source>
</evidence>
<accession>A0ABX8QVH8</accession>
<dbReference type="InterPro" id="IPR020476">
    <property type="entry name" value="Nudix_hydrolase"/>
</dbReference>
<feature type="domain" description="Nudix hydrolase" evidence="4">
    <location>
        <begin position="63"/>
        <end position="197"/>
    </location>
</feature>
<dbReference type="Pfam" id="PF00293">
    <property type="entry name" value="NUDIX"/>
    <property type="match status" value="1"/>
</dbReference>
<evidence type="ECO:0000313" key="6">
    <source>
        <dbReference type="Proteomes" id="UP001049518"/>
    </source>
</evidence>
<dbReference type="PANTHER" id="PTHR43736:SF1">
    <property type="entry name" value="DIHYDRONEOPTERIN TRIPHOSPHATE DIPHOSPHATASE"/>
    <property type="match status" value="1"/>
</dbReference>
<sequence>MRLDMDVPDDGRRHQYCWGCRAETVTPAHGAPGFVCATCSQEHARSLVIDPALTWWTDAAGEYWHETAGVFVRRPDGRHLFFERLFYPLQWTVPAGHIDTGEDPRRAAQRELHEEVGLHAALSDLTELGVDDIPGDSCWRGSDAHRWHTYVLDVPASTTVRVLEEGHRPTWLPLEAALEQPLTVPVRTLIDRYLRAR</sequence>
<dbReference type="EMBL" id="CP059572">
    <property type="protein sequence ID" value="QXJ22740.1"/>
    <property type="molecule type" value="Genomic_DNA"/>
</dbReference>
<dbReference type="InterPro" id="IPR000086">
    <property type="entry name" value="NUDIX_hydrolase_dom"/>
</dbReference>
<dbReference type="PROSITE" id="PS51462">
    <property type="entry name" value="NUDIX"/>
    <property type="match status" value="1"/>
</dbReference>
<organism evidence="5 6">
    <name type="scientific">Actinomadura graeca</name>
    <dbReference type="NCBI Taxonomy" id="2750812"/>
    <lineage>
        <taxon>Bacteria</taxon>
        <taxon>Bacillati</taxon>
        <taxon>Actinomycetota</taxon>
        <taxon>Actinomycetes</taxon>
        <taxon>Streptosporangiales</taxon>
        <taxon>Thermomonosporaceae</taxon>
        <taxon>Actinomadura</taxon>
    </lineage>
</organism>
<keyword evidence="2 3" id="KW-0378">Hydrolase</keyword>
<evidence type="ECO:0000256" key="3">
    <source>
        <dbReference type="RuleBase" id="RU003476"/>
    </source>
</evidence>
<dbReference type="InterPro" id="IPR020084">
    <property type="entry name" value="NUDIX_hydrolase_CS"/>
</dbReference>
<dbReference type="InterPro" id="IPR015797">
    <property type="entry name" value="NUDIX_hydrolase-like_dom_sf"/>
</dbReference>
<dbReference type="RefSeq" id="WP_273700056.1">
    <property type="nucleotide sequence ID" value="NZ_CP059572.1"/>
</dbReference>
<evidence type="ECO:0000256" key="1">
    <source>
        <dbReference type="ARBA" id="ARBA00005582"/>
    </source>
</evidence>
<gene>
    <name evidence="5" type="ORF">AGRA3207_003794</name>
</gene>
<dbReference type="PRINTS" id="PR00502">
    <property type="entry name" value="NUDIXFAMILY"/>
</dbReference>
<dbReference type="SUPFAM" id="SSF55811">
    <property type="entry name" value="Nudix"/>
    <property type="match status" value="1"/>
</dbReference>
<name>A0ABX8QVH8_9ACTN</name>
<dbReference type="PANTHER" id="PTHR43736">
    <property type="entry name" value="ADP-RIBOSE PYROPHOSPHATASE"/>
    <property type="match status" value="1"/>
</dbReference>
<proteinExistence type="inferred from homology"/>
<dbReference type="Proteomes" id="UP001049518">
    <property type="component" value="Chromosome"/>
</dbReference>